<reference evidence="2 4" key="2">
    <citation type="submission" date="2024-07" db="EMBL/GenBank/DDBJ databases">
        <title>Genomic Encyclopedia of Type Strains, Phase V (KMG-V): Genome sequencing to study the core and pangenomes of soil and plant-associated prokaryotes.</title>
        <authorList>
            <person name="Whitman W."/>
        </authorList>
    </citation>
    <scope>NUCLEOTIDE SEQUENCE [LARGE SCALE GENOMIC DNA]</scope>
    <source>
        <strain evidence="2 4">USDA 415</strain>
    </source>
</reference>
<evidence type="ECO:0000313" key="1">
    <source>
        <dbReference type="EMBL" id="MBP1294890.1"/>
    </source>
</evidence>
<protein>
    <submittedName>
        <fullName evidence="1">Uncharacterized protein</fullName>
    </submittedName>
</protein>
<dbReference type="EMBL" id="JBGBZA010000002">
    <property type="protein sequence ID" value="MEY9319783.1"/>
    <property type="molecule type" value="Genomic_DNA"/>
</dbReference>
<evidence type="ECO:0000313" key="3">
    <source>
        <dbReference type="Proteomes" id="UP000673383"/>
    </source>
</evidence>
<evidence type="ECO:0000313" key="2">
    <source>
        <dbReference type="EMBL" id="MEY9319783.1"/>
    </source>
</evidence>
<sequence length="77" mass="8988">MARRRHICDRTTFNLDTAFEVLTTPYQDYVSSIIERANLRRAAFHVNGSKGAEGRALANVRKCQKRLGYERQRRLFS</sequence>
<accession>A0A8I2C1M7</accession>
<comment type="caution">
    <text evidence="1">The sequence shown here is derived from an EMBL/GenBank/DDBJ whole genome shotgun (WGS) entry which is preliminary data.</text>
</comment>
<name>A0A8I2C1M7_BRAEL</name>
<gene>
    <name evidence="2" type="ORF">ABIF29_006582</name>
    <name evidence="1" type="ORF">JOH49_004643</name>
</gene>
<keyword evidence="4" id="KW-1185">Reference proteome</keyword>
<dbReference type="Proteomes" id="UP000673383">
    <property type="component" value="Unassembled WGS sequence"/>
</dbReference>
<reference evidence="1" key="1">
    <citation type="submission" date="2021-02" db="EMBL/GenBank/DDBJ databases">
        <title>Genomic Encyclopedia of Type Strains, Phase IV (KMG-V): Genome sequencing to study the core and pangenomes of soil and plant-associated prokaryotes.</title>
        <authorList>
            <person name="Whitman W."/>
        </authorList>
    </citation>
    <scope>NUCLEOTIDE SEQUENCE</scope>
    <source>
        <strain evidence="1">USDA 406</strain>
    </source>
</reference>
<dbReference type="AlphaFoldDB" id="A0A8I2C1M7"/>
<dbReference type="EMBL" id="JAFICZ010000001">
    <property type="protein sequence ID" value="MBP1294890.1"/>
    <property type="molecule type" value="Genomic_DNA"/>
</dbReference>
<organism evidence="1 3">
    <name type="scientific">Bradyrhizobium elkanii</name>
    <dbReference type="NCBI Taxonomy" id="29448"/>
    <lineage>
        <taxon>Bacteria</taxon>
        <taxon>Pseudomonadati</taxon>
        <taxon>Pseudomonadota</taxon>
        <taxon>Alphaproteobacteria</taxon>
        <taxon>Hyphomicrobiales</taxon>
        <taxon>Nitrobacteraceae</taxon>
        <taxon>Bradyrhizobium</taxon>
    </lineage>
</organism>
<proteinExistence type="predicted"/>
<evidence type="ECO:0000313" key="4">
    <source>
        <dbReference type="Proteomes" id="UP001565471"/>
    </source>
</evidence>
<dbReference type="Proteomes" id="UP001565471">
    <property type="component" value="Unassembled WGS sequence"/>
</dbReference>